<evidence type="ECO:0000313" key="6">
    <source>
        <dbReference type="EMBL" id="MFC0681082.1"/>
    </source>
</evidence>
<dbReference type="InterPro" id="IPR001789">
    <property type="entry name" value="Sig_transdc_resp-reg_receiver"/>
</dbReference>
<dbReference type="Pfam" id="PF00072">
    <property type="entry name" value="Response_reg"/>
    <property type="match status" value="1"/>
</dbReference>
<dbReference type="EMBL" id="JBHLTG010000007">
    <property type="protein sequence ID" value="MFC0681082.1"/>
    <property type="molecule type" value="Genomic_DNA"/>
</dbReference>
<dbReference type="Gene3D" id="3.40.50.2300">
    <property type="match status" value="1"/>
</dbReference>
<dbReference type="RefSeq" id="WP_386673382.1">
    <property type="nucleotide sequence ID" value="NZ_JBHLTG010000007.1"/>
</dbReference>
<name>A0ABV6RVS4_9GAMM</name>
<dbReference type="InterPro" id="IPR013249">
    <property type="entry name" value="RNA_pol_sigma70_r4_t2"/>
</dbReference>
<dbReference type="InterPro" id="IPR011006">
    <property type="entry name" value="CheY-like_superfamily"/>
</dbReference>
<dbReference type="Pfam" id="PF08281">
    <property type="entry name" value="Sigma70_r4_2"/>
    <property type="match status" value="1"/>
</dbReference>
<evidence type="ECO:0000259" key="5">
    <source>
        <dbReference type="PROSITE" id="PS50110"/>
    </source>
</evidence>
<dbReference type="CDD" id="cd17535">
    <property type="entry name" value="REC_NarL-like"/>
    <property type="match status" value="1"/>
</dbReference>
<keyword evidence="1" id="KW-0805">Transcription regulation</keyword>
<dbReference type="InterPro" id="IPR039420">
    <property type="entry name" value="WalR-like"/>
</dbReference>
<proteinExistence type="predicted"/>
<keyword evidence="2" id="KW-0238">DNA-binding</keyword>
<dbReference type="Proteomes" id="UP001589896">
    <property type="component" value="Unassembled WGS sequence"/>
</dbReference>
<gene>
    <name evidence="6" type="ORF">ACFFGH_24910</name>
</gene>
<evidence type="ECO:0000256" key="3">
    <source>
        <dbReference type="ARBA" id="ARBA00023163"/>
    </source>
</evidence>
<comment type="caution">
    <text evidence="6">The sequence shown here is derived from an EMBL/GenBank/DDBJ whole genome shotgun (WGS) entry which is preliminary data.</text>
</comment>
<accession>A0ABV6RVS4</accession>
<keyword evidence="4" id="KW-0597">Phosphoprotein</keyword>
<evidence type="ECO:0000313" key="7">
    <source>
        <dbReference type="Proteomes" id="UP001589896"/>
    </source>
</evidence>
<keyword evidence="7" id="KW-1185">Reference proteome</keyword>
<keyword evidence="3" id="KW-0804">Transcription</keyword>
<protein>
    <submittedName>
        <fullName evidence="6">Response regulator</fullName>
    </submittedName>
</protein>
<evidence type="ECO:0000256" key="4">
    <source>
        <dbReference type="PROSITE-ProRule" id="PRU00169"/>
    </source>
</evidence>
<dbReference type="SMART" id="SM00448">
    <property type="entry name" value="REC"/>
    <property type="match status" value="1"/>
</dbReference>
<feature type="domain" description="Response regulatory" evidence="5">
    <location>
        <begin position="16"/>
        <end position="130"/>
    </location>
</feature>
<evidence type="ECO:0000256" key="2">
    <source>
        <dbReference type="ARBA" id="ARBA00023125"/>
    </source>
</evidence>
<feature type="modified residue" description="4-aspartylphosphate" evidence="4">
    <location>
        <position position="66"/>
    </location>
</feature>
<dbReference type="SUPFAM" id="SSF52172">
    <property type="entry name" value="CheY-like"/>
    <property type="match status" value="1"/>
</dbReference>
<dbReference type="InterPro" id="IPR058245">
    <property type="entry name" value="NreC/VraR/RcsB-like_REC"/>
</dbReference>
<dbReference type="PANTHER" id="PTHR43214:SF41">
    <property type="entry name" value="NITRATE_NITRITE RESPONSE REGULATOR PROTEIN NARP"/>
    <property type="match status" value="1"/>
</dbReference>
<dbReference type="PROSITE" id="PS50110">
    <property type="entry name" value="RESPONSE_REGULATORY"/>
    <property type="match status" value="1"/>
</dbReference>
<dbReference type="SUPFAM" id="SSF46894">
    <property type="entry name" value="C-terminal effector domain of the bipartite response regulators"/>
    <property type="match status" value="1"/>
</dbReference>
<reference evidence="6 7" key="1">
    <citation type="submission" date="2024-09" db="EMBL/GenBank/DDBJ databases">
        <authorList>
            <person name="Sun Q."/>
            <person name="Mori K."/>
        </authorList>
    </citation>
    <scope>NUCLEOTIDE SEQUENCE [LARGE SCALE GENOMIC DNA]</scope>
    <source>
        <strain evidence="6 7">KCTC 23076</strain>
    </source>
</reference>
<organism evidence="6 7">
    <name type="scientific">Lysobacter korlensis</name>
    <dbReference type="NCBI Taxonomy" id="553636"/>
    <lineage>
        <taxon>Bacteria</taxon>
        <taxon>Pseudomonadati</taxon>
        <taxon>Pseudomonadota</taxon>
        <taxon>Gammaproteobacteria</taxon>
        <taxon>Lysobacterales</taxon>
        <taxon>Lysobacteraceae</taxon>
        <taxon>Lysobacter</taxon>
    </lineage>
</organism>
<dbReference type="PANTHER" id="PTHR43214">
    <property type="entry name" value="TWO-COMPONENT RESPONSE REGULATOR"/>
    <property type="match status" value="1"/>
</dbReference>
<dbReference type="InterPro" id="IPR016032">
    <property type="entry name" value="Sig_transdc_resp-reg_C-effctor"/>
</dbReference>
<evidence type="ECO:0000256" key="1">
    <source>
        <dbReference type="ARBA" id="ARBA00023015"/>
    </source>
</evidence>
<sequence>MTAQQPGAENATRRVRVALLDDHRLVLDGLKARLEQGGEFDVPISAATWAELLDHPDFPVDVVVLDLFLEDRIPVPTKLRTLSSTGATTVVMSRHADPASITSAIRAGALAFVPKTESAEELIRAIRSAATGRSYLSEPLAATLAAYTPPDDPRLGAQEQRALMLYARGNTIREVADEMNTTDETVKSYIKRGRRKYRRVGIDLGTRVLLRRHAVREGWLAPDQP</sequence>